<accession>A0A0F9U6K8</accession>
<dbReference type="AlphaFoldDB" id="A0A0F9U6K8"/>
<dbReference type="InterPro" id="IPR012902">
    <property type="entry name" value="N_methyl_site"/>
</dbReference>
<sequence length="315" mass="34998">MKRKGFSLTELLIVIAIIGLLVSIVVPATARYAAVARRVVCASNLSHLMKLIVATQSSRRQSGLAQFAEPLFAKKEFWPGQLAAEIMHGKHESNPLFLCPDGISAFGNGAPPLLYRSGIDPNKFIPFDATEFLCASRRGVSASGESYTEYVIEENPGVQSKWDHSPCCGQPSWSTNDGIWRIYDRAEDGMRTVELIYYECYWPNELWVNGEFHWKNLASHVNEVLKFRDVITNYGYNVMASEAPTVSPDTIVLMDFNYLYVDAQAEDITLDLNDLDTARHLGKINVLYASGAVKAIGPASIYPELNPGPWTPEAD</sequence>
<dbReference type="Gene3D" id="3.30.700.10">
    <property type="entry name" value="Glycoprotein, Type 4 Pilin"/>
    <property type="match status" value="1"/>
</dbReference>
<dbReference type="SUPFAM" id="SSF54523">
    <property type="entry name" value="Pili subunits"/>
    <property type="match status" value="1"/>
</dbReference>
<protein>
    <recommendedName>
        <fullName evidence="2">Type II secretion system protein GspG C-terminal domain-containing protein</fullName>
    </recommendedName>
</protein>
<reference evidence="1" key="1">
    <citation type="journal article" date="2015" name="Nature">
        <title>Complex archaea that bridge the gap between prokaryotes and eukaryotes.</title>
        <authorList>
            <person name="Spang A."/>
            <person name="Saw J.H."/>
            <person name="Jorgensen S.L."/>
            <person name="Zaremba-Niedzwiedzka K."/>
            <person name="Martijn J."/>
            <person name="Lind A.E."/>
            <person name="van Eijk R."/>
            <person name="Schleper C."/>
            <person name="Guy L."/>
            <person name="Ettema T.J."/>
        </authorList>
    </citation>
    <scope>NUCLEOTIDE SEQUENCE</scope>
</reference>
<evidence type="ECO:0000313" key="1">
    <source>
        <dbReference type="EMBL" id="KKN82952.1"/>
    </source>
</evidence>
<comment type="caution">
    <text evidence="1">The sequence shown here is derived from an EMBL/GenBank/DDBJ whole genome shotgun (WGS) entry which is preliminary data.</text>
</comment>
<organism evidence="1">
    <name type="scientific">marine sediment metagenome</name>
    <dbReference type="NCBI Taxonomy" id="412755"/>
    <lineage>
        <taxon>unclassified sequences</taxon>
        <taxon>metagenomes</taxon>
        <taxon>ecological metagenomes</taxon>
    </lineage>
</organism>
<gene>
    <name evidence="1" type="ORF">LCGC14_0303670</name>
</gene>
<name>A0A0F9U6K8_9ZZZZ</name>
<dbReference type="InterPro" id="IPR045584">
    <property type="entry name" value="Pilin-like"/>
</dbReference>
<evidence type="ECO:0008006" key="2">
    <source>
        <dbReference type="Google" id="ProtNLM"/>
    </source>
</evidence>
<dbReference type="Pfam" id="PF07963">
    <property type="entry name" value="N_methyl"/>
    <property type="match status" value="1"/>
</dbReference>
<dbReference type="NCBIfam" id="TIGR02532">
    <property type="entry name" value="IV_pilin_GFxxxE"/>
    <property type="match status" value="1"/>
</dbReference>
<dbReference type="EMBL" id="LAZR01000192">
    <property type="protein sequence ID" value="KKN82952.1"/>
    <property type="molecule type" value="Genomic_DNA"/>
</dbReference>
<dbReference type="PANTHER" id="PTHR30093">
    <property type="entry name" value="GENERAL SECRETION PATHWAY PROTEIN G"/>
    <property type="match status" value="1"/>
</dbReference>
<proteinExistence type="predicted"/>